<dbReference type="Proteomes" id="UP001418444">
    <property type="component" value="Unassembled WGS sequence"/>
</dbReference>
<evidence type="ECO:0000256" key="5">
    <source>
        <dbReference type="ARBA" id="ARBA00022989"/>
    </source>
</evidence>
<protein>
    <recommendedName>
        <fullName evidence="11">MmpS family membrane protein</fullName>
    </recommendedName>
</protein>
<keyword evidence="4 8" id="KW-0812">Transmembrane</keyword>
<keyword evidence="6 8" id="KW-0472">Membrane</keyword>
<comment type="similarity">
    <text evidence="2">Belongs to the MmpS family.</text>
</comment>
<proteinExistence type="inferred from homology"/>
<evidence type="ECO:0000256" key="6">
    <source>
        <dbReference type="ARBA" id="ARBA00023136"/>
    </source>
</evidence>
<keyword evidence="3" id="KW-1003">Cell membrane</keyword>
<comment type="subcellular location">
    <subcellularLocation>
        <location evidence="1">Cell membrane</location>
    </subcellularLocation>
</comment>
<evidence type="ECO:0000313" key="10">
    <source>
        <dbReference type="Proteomes" id="UP001418444"/>
    </source>
</evidence>
<dbReference type="Pfam" id="PF05423">
    <property type="entry name" value="Mycobact_memb"/>
    <property type="match status" value="1"/>
</dbReference>
<feature type="region of interest" description="Disordered" evidence="7">
    <location>
        <begin position="1"/>
        <end position="20"/>
    </location>
</feature>
<evidence type="ECO:0000256" key="3">
    <source>
        <dbReference type="ARBA" id="ARBA00022475"/>
    </source>
</evidence>
<evidence type="ECO:0000256" key="7">
    <source>
        <dbReference type="SAM" id="MobiDB-lite"/>
    </source>
</evidence>
<dbReference type="Gene3D" id="2.60.40.2880">
    <property type="entry name" value="MmpS1-5, C-terminal soluble domain"/>
    <property type="match status" value="1"/>
</dbReference>
<name>A0ABP7PM80_9ACTN</name>
<organism evidence="9 10">
    <name type="scientific">Gordonia caeni</name>
    <dbReference type="NCBI Taxonomy" id="1007097"/>
    <lineage>
        <taxon>Bacteria</taxon>
        <taxon>Bacillati</taxon>
        <taxon>Actinomycetota</taxon>
        <taxon>Actinomycetes</taxon>
        <taxon>Mycobacteriales</taxon>
        <taxon>Gordoniaceae</taxon>
        <taxon>Gordonia</taxon>
    </lineage>
</organism>
<accession>A0ABP7PM80</accession>
<dbReference type="RefSeq" id="WP_344785438.1">
    <property type="nucleotide sequence ID" value="NZ_BAAAZW010000010.1"/>
</dbReference>
<evidence type="ECO:0000256" key="2">
    <source>
        <dbReference type="ARBA" id="ARBA00007531"/>
    </source>
</evidence>
<evidence type="ECO:0008006" key="11">
    <source>
        <dbReference type="Google" id="ProtNLM"/>
    </source>
</evidence>
<evidence type="ECO:0000256" key="4">
    <source>
        <dbReference type="ARBA" id="ARBA00022692"/>
    </source>
</evidence>
<keyword evidence="10" id="KW-1185">Reference proteome</keyword>
<reference evidence="10" key="1">
    <citation type="journal article" date="2019" name="Int. J. Syst. Evol. Microbiol.">
        <title>The Global Catalogue of Microorganisms (GCM) 10K type strain sequencing project: providing services to taxonomists for standard genome sequencing and annotation.</title>
        <authorList>
            <consortium name="The Broad Institute Genomics Platform"/>
            <consortium name="The Broad Institute Genome Sequencing Center for Infectious Disease"/>
            <person name="Wu L."/>
            <person name="Ma J."/>
        </authorList>
    </citation>
    <scope>NUCLEOTIDE SEQUENCE [LARGE SCALE GENOMIC DNA]</scope>
    <source>
        <strain evidence="10">JCM 16923</strain>
    </source>
</reference>
<comment type="caution">
    <text evidence="9">The sequence shown here is derived from an EMBL/GenBank/DDBJ whole genome shotgun (WGS) entry which is preliminary data.</text>
</comment>
<feature type="transmembrane region" description="Helical" evidence="8">
    <location>
        <begin position="28"/>
        <end position="54"/>
    </location>
</feature>
<sequence length="159" mass="16638">MTMPPPGPQQPYPAGPPPQYQAPKKKKVWPWILGGVILIFILFIGGCMALFGGVANEIDKESKRTVEVTYRVTGDGGPVSVTYSDANFNISQDTEVPLPWEKEVTIDGLGKTASLTATNNFQAATGSTVTCEILVDGAVKYTNTASGPAASASCSGDVG</sequence>
<dbReference type="InterPro" id="IPR008693">
    <property type="entry name" value="MmpS"/>
</dbReference>
<evidence type="ECO:0000313" key="9">
    <source>
        <dbReference type="EMBL" id="GAA3968010.1"/>
    </source>
</evidence>
<evidence type="ECO:0000256" key="8">
    <source>
        <dbReference type="SAM" id="Phobius"/>
    </source>
</evidence>
<evidence type="ECO:0000256" key="1">
    <source>
        <dbReference type="ARBA" id="ARBA00004236"/>
    </source>
</evidence>
<gene>
    <name evidence="9" type="ORF">GCM10022231_31250</name>
</gene>
<dbReference type="InterPro" id="IPR038468">
    <property type="entry name" value="MmpS_C"/>
</dbReference>
<dbReference type="EMBL" id="BAAAZW010000010">
    <property type="protein sequence ID" value="GAA3968010.1"/>
    <property type="molecule type" value="Genomic_DNA"/>
</dbReference>
<keyword evidence="5 8" id="KW-1133">Transmembrane helix</keyword>